<reference evidence="1 2" key="1">
    <citation type="submission" date="2024-03" db="EMBL/GenBank/DDBJ databases">
        <title>The Acrasis kona genome and developmental transcriptomes reveal deep origins of eukaryotic multicellular pathways.</title>
        <authorList>
            <person name="Sheikh S."/>
            <person name="Fu C.-J."/>
            <person name="Brown M.W."/>
            <person name="Baldauf S.L."/>
        </authorList>
    </citation>
    <scope>NUCLEOTIDE SEQUENCE [LARGE SCALE GENOMIC DNA]</scope>
    <source>
        <strain evidence="1 2">ATCC MYA-3509</strain>
    </source>
</reference>
<proteinExistence type="predicted"/>
<evidence type="ECO:0008006" key="3">
    <source>
        <dbReference type="Google" id="ProtNLM"/>
    </source>
</evidence>
<comment type="caution">
    <text evidence="1">The sequence shown here is derived from an EMBL/GenBank/DDBJ whole genome shotgun (WGS) entry which is preliminary data.</text>
</comment>
<dbReference type="Proteomes" id="UP001431209">
    <property type="component" value="Unassembled WGS sequence"/>
</dbReference>
<gene>
    <name evidence="1" type="ORF">AKO1_005137</name>
</gene>
<evidence type="ECO:0000313" key="1">
    <source>
        <dbReference type="EMBL" id="KAL0484486.1"/>
    </source>
</evidence>
<accession>A0AAW2Z5U1</accession>
<name>A0AAW2Z5U1_9EUKA</name>
<sequence length="115" mass="13781">MKDYEYCPTIQDTIMLTKSDKANDRFEALKTMCPCKVLMDCDEIWERVFEMAQEEQDSRVRYQIVHTLCDGSPNHREDKVISTLEGMWNDTDLKIRKQVRRVLNTYRRTGKWNIL</sequence>
<keyword evidence="2" id="KW-1185">Reference proteome</keyword>
<organism evidence="1 2">
    <name type="scientific">Acrasis kona</name>
    <dbReference type="NCBI Taxonomy" id="1008807"/>
    <lineage>
        <taxon>Eukaryota</taxon>
        <taxon>Discoba</taxon>
        <taxon>Heterolobosea</taxon>
        <taxon>Tetramitia</taxon>
        <taxon>Eutetramitia</taxon>
        <taxon>Acrasidae</taxon>
        <taxon>Acrasis</taxon>
    </lineage>
</organism>
<dbReference type="EMBL" id="JAOPGA020001048">
    <property type="protein sequence ID" value="KAL0484486.1"/>
    <property type="molecule type" value="Genomic_DNA"/>
</dbReference>
<protein>
    <recommendedName>
        <fullName evidence="3">HEAT repeat domain-containing protein</fullName>
    </recommendedName>
</protein>
<evidence type="ECO:0000313" key="2">
    <source>
        <dbReference type="Proteomes" id="UP001431209"/>
    </source>
</evidence>
<dbReference type="AlphaFoldDB" id="A0AAW2Z5U1"/>